<evidence type="ECO:0000256" key="1">
    <source>
        <dbReference type="ARBA" id="ARBA00004945"/>
    </source>
</evidence>
<evidence type="ECO:0000256" key="3">
    <source>
        <dbReference type="ARBA" id="ARBA00022605"/>
    </source>
</evidence>
<dbReference type="PANTHER" id="PTHR46832">
    <property type="entry name" value="5'-METHYLTHIOADENOSINE/S-ADENOSYLHOMOCYSTEINE NUCLEOSIDASE"/>
    <property type="match status" value="1"/>
</dbReference>
<name>A0ABP8DZ81_9MICO</name>
<dbReference type="PANTHER" id="PTHR46832:SF1">
    <property type="entry name" value="5'-METHYLTHIOADENOSINE_S-ADENOSYLHOMOCYSTEINE NUCLEOSIDASE"/>
    <property type="match status" value="1"/>
</dbReference>
<dbReference type="InterPro" id="IPR010049">
    <property type="entry name" value="MTA_SAH_Nsdase"/>
</dbReference>
<dbReference type="Gene3D" id="3.40.50.1580">
    <property type="entry name" value="Nucleoside phosphorylase domain"/>
    <property type="match status" value="1"/>
</dbReference>
<evidence type="ECO:0000313" key="7">
    <source>
        <dbReference type="EMBL" id="GAA4265283.1"/>
    </source>
</evidence>
<dbReference type="EC" id="3.2.2.9" evidence="2"/>
<reference evidence="8" key="1">
    <citation type="journal article" date="2019" name="Int. J. Syst. Evol. Microbiol.">
        <title>The Global Catalogue of Microorganisms (GCM) 10K type strain sequencing project: providing services to taxonomists for standard genome sequencing and annotation.</title>
        <authorList>
            <consortium name="The Broad Institute Genomics Platform"/>
            <consortium name="The Broad Institute Genome Sequencing Center for Infectious Disease"/>
            <person name="Wu L."/>
            <person name="Ma J."/>
        </authorList>
    </citation>
    <scope>NUCLEOTIDE SEQUENCE [LARGE SCALE GENOMIC DNA]</scope>
    <source>
        <strain evidence="8">JCM 17442</strain>
    </source>
</reference>
<sequence>MLVAMEEEAAPFLERASDIDEAVPVGGSLHRDVVIDGTSILLVQSGIGFVNAAGAATSAILRAELIGGRVEAVISAGTAGGLGPGLRVGDVAVGAEYVNLDADARVFGYRIGQVPGMPASYVGDAALHARALSGAARAGASWSVHSGLFASSDSFMTPGKFARIEHDFPGITATDMESIAIAQTCHVHGVPFVSIRGISDLAGPTGADEFDSNAPAAAERSAEVVLSVLASARPR</sequence>
<dbReference type="Pfam" id="PF01048">
    <property type="entry name" value="PNP_UDP_1"/>
    <property type="match status" value="1"/>
</dbReference>
<organism evidence="7 8">
    <name type="scientific">Frondihabitans peucedani</name>
    <dbReference type="NCBI Taxonomy" id="598626"/>
    <lineage>
        <taxon>Bacteria</taxon>
        <taxon>Bacillati</taxon>
        <taxon>Actinomycetota</taxon>
        <taxon>Actinomycetes</taxon>
        <taxon>Micrococcales</taxon>
        <taxon>Microbacteriaceae</taxon>
        <taxon>Frondihabitans</taxon>
    </lineage>
</organism>
<comment type="caution">
    <text evidence="7">The sequence shown here is derived from an EMBL/GenBank/DDBJ whole genome shotgun (WGS) entry which is preliminary data.</text>
</comment>
<protein>
    <recommendedName>
        <fullName evidence="2">adenosylhomocysteine nucleosidase</fullName>
        <ecNumber evidence="2">3.2.2.9</ecNumber>
    </recommendedName>
</protein>
<keyword evidence="3" id="KW-0028">Amino-acid biosynthesis</keyword>
<dbReference type="SUPFAM" id="SSF53167">
    <property type="entry name" value="Purine and uridine phosphorylases"/>
    <property type="match status" value="1"/>
</dbReference>
<dbReference type="Proteomes" id="UP001501594">
    <property type="component" value="Unassembled WGS sequence"/>
</dbReference>
<comment type="pathway">
    <text evidence="1">Amino-acid biosynthesis; L-methionine biosynthesis via salvage pathway; S-methyl-5-thio-alpha-D-ribose 1-phosphate from S-methyl-5'-thioadenosine (hydrolase route): step 1/2.</text>
</comment>
<evidence type="ECO:0000259" key="6">
    <source>
        <dbReference type="Pfam" id="PF01048"/>
    </source>
</evidence>
<evidence type="ECO:0000313" key="8">
    <source>
        <dbReference type="Proteomes" id="UP001501594"/>
    </source>
</evidence>
<accession>A0ABP8DZ81</accession>
<dbReference type="CDD" id="cd09008">
    <property type="entry name" value="MTAN"/>
    <property type="match status" value="1"/>
</dbReference>
<feature type="domain" description="Nucleoside phosphorylase" evidence="6">
    <location>
        <begin position="2"/>
        <end position="229"/>
    </location>
</feature>
<evidence type="ECO:0000256" key="4">
    <source>
        <dbReference type="ARBA" id="ARBA00022801"/>
    </source>
</evidence>
<keyword evidence="5" id="KW-0486">Methionine biosynthesis</keyword>
<dbReference type="InterPro" id="IPR035994">
    <property type="entry name" value="Nucleoside_phosphorylase_sf"/>
</dbReference>
<proteinExistence type="predicted"/>
<dbReference type="InterPro" id="IPR000845">
    <property type="entry name" value="Nucleoside_phosphorylase_d"/>
</dbReference>
<gene>
    <name evidence="7" type="ORF">GCM10022256_08950</name>
</gene>
<keyword evidence="4" id="KW-0378">Hydrolase</keyword>
<evidence type="ECO:0000256" key="2">
    <source>
        <dbReference type="ARBA" id="ARBA00011974"/>
    </source>
</evidence>
<evidence type="ECO:0000256" key="5">
    <source>
        <dbReference type="ARBA" id="ARBA00023167"/>
    </source>
</evidence>
<dbReference type="EMBL" id="BAABAU010000001">
    <property type="protein sequence ID" value="GAA4265283.1"/>
    <property type="molecule type" value="Genomic_DNA"/>
</dbReference>
<dbReference type="NCBIfam" id="TIGR01704">
    <property type="entry name" value="MTA_SAH-Nsdase"/>
    <property type="match status" value="1"/>
</dbReference>
<keyword evidence="8" id="KW-1185">Reference proteome</keyword>